<dbReference type="VEuPathDB" id="PlasmoDB:PRG01_0527300"/>
<evidence type="ECO:0008006" key="3">
    <source>
        <dbReference type="Google" id="ProtNLM"/>
    </source>
</evidence>
<dbReference type="AlphaFoldDB" id="A0A060RUE6"/>
<dbReference type="VEuPathDB" id="PlasmoDB:PRCDC_0527100"/>
<evidence type="ECO:0000313" key="1">
    <source>
        <dbReference type="EMBL" id="CDO63156.1"/>
    </source>
</evidence>
<reference evidence="1" key="2">
    <citation type="submission" date="2014-05" db="EMBL/GenBank/DDBJ databases">
        <title>The genome sequences of chimpanzee malaria parasites reveal the path to human adaptation.</title>
        <authorList>
            <person name="Otto T.D."/>
            <person name="Rayner J.C."/>
            <person name="Boehme U."/>
            <person name="Pain A."/>
            <person name="Spottiswoode N."/>
            <person name="Sanders M."/>
            <person name="Quail M."/>
            <person name="Ollomo B."/>
            <person name="Renaud F."/>
            <person name="Thomas A.W."/>
            <person name="Prugnolle F."/>
            <person name="Conway D.J."/>
            <person name="Newbold C."/>
            <person name="Berriman M."/>
        </authorList>
    </citation>
    <scope>NUCLEOTIDE SEQUENCE [LARGE SCALE GENOMIC DNA]</scope>
    <source>
        <strain evidence="1">CDC</strain>
    </source>
</reference>
<dbReference type="EMBL" id="HG810766">
    <property type="protein sequence ID" value="CDO63156.1"/>
    <property type="molecule type" value="Genomic_DNA"/>
</dbReference>
<sequence length="124" mass="14618">MGNNYLEKLNFDFKVKDVVSIRDINLEGKEKNIENFHDTILLNEEKNFLKRTGLIYGSQEVYKNILDREIVSLSRRLPGIKSSLLSLDVVRNTIDRIDSYEYMEKIEEHPLEPLCEIIEKKMNI</sequence>
<accession>A0A060RUE6</accession>
<protein>
    <recommendedName>
        <fullName evidence="3">Proteasome maturation factor UMP1</fullName>
    </recommendedName>
</protein>
<gene>
    <name evidence="1" type="ORF">PRCDC_0527100</name>
</gene>
<proteinExistence type="predicted"/>
<keyword evidence="2" id="KW-1185">Reference proteome</keyword>
<dbReference type="Proteomes" id="UP000027581">
    <property type="component" value="Unassembled WGS sequence"/>
</dbReference>
<dbReference type="PhylomeDB" id="A0A060RUE6"/>
<organism evidence="1 2">
    <name type="scientific">Plasmodium reichenowi</name>
    <dbReference type="NCBI Taxonomy" id="5854"/>
    <lineage>
        <taxon>Eukaryota</taxon>
        <taxon>Sar</taxon>
        <taxon>Alveolata</taxon>
        <taxon>Apicomplexa</taxon>
        <taxon>Aconoidasida</taxon>
        <taxon>Haemosporida</taxon>
        <taxon>Plasmodiidae</taxon>
        <taxon>Plasmodium</taxon>
        <taxon>Plasmodium (Laverania)</taxon>
    </lineage>
</organism>
<reference evidence="1" key="1">
    <citation type="submission" date="2014-01" db="EMBL/GenBank/DDBJ databases">
        <authorList>
            <person name="Aslett M."/>
        </authorList>
    </citation>
    <scope>NUCLEOTIDE SEQUENCE</scope>
    <source>
        <strain evidence="1">CDC</strain>
    </source>
</reference>
<name>A0A060RUE6_PLARE</name>
<dbReference type="Pfam" id="PF05348">
    <property type="entry name" value="UMP1"/>
    <property type="match status" value="1"/>
</dbReference>
<evidence type="ECO:0000313" key="2">
    <source>
        <dbReference type="Proteomes" id="UP000027581"/>
    </source>
</evidence>